<name>G0R525_ICHMU</name>
<dbReference type="GeneID" id="14903484"/>
<dbReference type="Proteomes" id="UP000008983">
    <property type="component" value="Unassembled WGS sequence"/>
</dbReference>
<proteinExistence type="predicted"/>
<dbReference type="EMBL" id="GL984360">
    <property type="protein sequence ID" value="EGR27427.1"/>
    <property type="molecule type" value="Genomic_DNA"/>
</dbReference>
<dbReference type="InParanoid" id="G0R525"/>
<keyword evidence="1" id="KW-0812">Transmembrane</keyword>
<evidence type="ECO:0000256" key="1">
    <source>
        <dbReference type="SAM" id="Phobius"/>
    </source>
</evidence>
<evidence type="ECO:0008006" key="4">
    <source>
        <dbReference type="Google" id="ProtNLM"/>
    </source>
</evidence>
<feature type="transmembrane region" description="Helical" evidence="1">
    <location>
        <begin position="35"/>
        <end position="57"/>
    </location>
</feature>
<keyword evidence="1" id="KW-0472">Membrane</keyword>
<gene>
    <name evidence="2" type="ORF">IMG5_196090</name>
</gene>
<evidence type="ECO:0000313" key="3">
    <source>
        <dbReference type="Proteomes" id="UP000008983"/>
    </source>
</evidence>
<dbReference type="AlphaFoldDB" id="G0R525"/>
<reference evidence="2 3" key="1">
    <citation type="submission" date="2011-07" db="EMBL/GenBank/DDBJ databases">
        <authorList>
            <person name="Coyne R."/>
            <person name="Brami D."/>
            <person name="Johnson J."/>
            <person name="Hostetler J."/>
            <person name="Hannick L."/>
            <person name="Clark T."/>
            <person name="Cassidy-Hanley D."/>
            <person name="Inman J."/>
        </authorList>
    </citation>
    <scope>NUCLEOTIDE SEQUENCE [LARGE SCALE GENOMIC DNA]</scope>
    <source>
        <strain evidence="2 3">G5</strain>
    </source>
</reference>
<keyword evidence="1" id="KW-1133">Transmembrane helix</keyword>
<protein>
    <recommendedName>
        <fullName evidence="4">Transmembrane protein</fullName>
    </recommendedName>
</protein>
<dbReference type="RefSeq" id="XP_004024337.1">
    <property type="nucleotide sequence ID" value="XM_004024288.1"/>
</dbReference>
<sequence length="103" mass="12320">MQDMLQYLITFILKNNKILLLYLQNKKFIGHQDVSIVSIVIIVLRISIIIVLGQALVLEKEIINILQFLQLYQIFYLLKWLLIQFYFIQINGKTRKLKIMKTH</sequence>
<keyword evidence="3" id="KW-1185">Reference proteome</keyword>
<organism evidence="2 3">
    <name type="scientific">Ichthyophthirius multifiliis</name>
    <name type="common">White spot disease agent</name>
    <name type="synonym">Ich</name>
    <dbReference type="NCBI Taxonomy" id="5932"/>
    <lineage>
        <taxon>Eukaryota</taxon>
        <taxon>Sar</taxon>
        <taxon>Alveolata</taxon>
        <taxon>Ciliophora</taxon>
        <taxon>Intramacronucleata</taxon>
        <taxon>Oligohymenophorea</taxon>
        <taxon>Hymenostomatida</taxon>
        <taxon>Ophryoglenina</taxon>
        <taxon>Ichthyophthirius</taxon>
    </lineage>
</organism>
<evidence type="ECO:0000313" key="2">
    <source>
        <dbReference type="EMBL" id="EGR27427.1"/>
    </source>
</evidence>
<accession>G0R525</accession>
<feature type="transmembrane region" description="Helical" evidence="1">
    <location>
        <begin position="69"/>
        <end position="88"/>
    </location>
</feature>